<dbReference type="Proteomes" id="UP001164746">
    <property type="component" value="Chromosome 10"/>
</dbReference>
<evidence type="ECO:0000313" key="1">
    <source>
        <dbReference type="EMBL" id="WAR17491.1"/>
    </source>
</evidence>
<gene>
    <name evidence="1" type="ORF">MAR_032085</name>
</gene>
<dbReference type="InterPro" id="IPR051055">
    <property type="entry name" value="PIF1_helicase"/>
</dbReference>
<accession>A0ABY7F912</accession>
<evidence type="ECO:0000313" key="2">
    <source>
        <dbReference type="Proteomes" id="UP001164746"/>
    </source>
</evidence>
<protein>
    <submittedName>
        <fullName evidence="1">Uncharacterized protein</fullName>
    </submittedName>
</protein>
<sequence>MNDLKTEKTLSMTFQEFLTSLDLSKEDYIQANSDVDVHNDVVCDSQGQKQIISKSKDVVLGDMTEVVKERIIQKIPSDISKTMGLASNVRTAIGLNNELSCNVDVEDGLTNGADEGHFDKSKSFKYLWARFEDEHIGRKCRETNRSLYNIKVNKHWTPIFRIKRQFPIDRYQSALVMRSQFPIRCAAAKTCHRCQGDTLQTAVVDFAGKGFAHAHYVALSRVTNLENLHVRNLNEPKIRVDKRVLSEMDRLKETSVLPIIDYCLSQLQSCVFSLLYQNVWSLRKHFQDILISPVHNLSHINIFSETKLSEKDNSGDFIHPGFQFHRYDSKHSCTYGMAAFTKPEVDF</sequence>
<keyword evidence="2" id="KW-1185">Reference proteome</keyword>
<name>A0ABY7F912_MYAAR</name>
<reference evidence="1" key="1">
    <citation type="submission" date="2022-11" db="EMBL/GenBank/DDBJ databases">
        <title>Centuries of genome instability and evolution in soft-shell clam transmissible cancer (bioRxiv).</title>
        <authorList>
            <person name="Hart S.F.M."/>
            <person name="Yonemitsu M.A."/>
            <person name="Giersch R.M."/>
            <person name="Beal B.F."/>
            <person name="Arriagada G."/>
            <person name="Davis B.W."/>
            <person name="Ostrander E.A."/>
            <person name="Goff S.P."/>
            <person name="Metzger M.J."/>
        </authorList>
    </citation>
    <scope>NUCLEOTIDE SEQUENCE</scope>
    <source>
        <strain evidence="1">MELC-2E11</strain>
        <tissue evidence="1">Siphon/mantle</tissue>
    </source>
</reference>
<dbReference type="PANTHER" id="PTHR47642:SF6">
    <property type="entry name" value="ATP-DEPENDENT DNA HELICASE"/>
    <property type="match status" value="1"/>
</dbReference>
<dbReference type="EMBL" id="CP111021">
    <property type="protein sequence ID" value="WAR17491.1"/>
    <property type="molecule type" value="Genomic_DNA"/>
</dbReference>
<proteinExistence type="predicted"/>
<dbReference type="InterPro" id="IPR027417">
    <property type="entry name" value="P-loop_NTPase"/>
</dbReference>
<organism evidence="1 2">
    <name type="scientific">Mya arenaria</name>
    <name type="common">Soft-shell clam</name>
    <dbReference type="NCBI Taxonomy" id="6604"/>
    <lineage>
        <taxon>Eukaryota</taxon>
        <taxon>Metazoa</taxon>
        <taxon>Spiralia</taxon>
        <taxon>Lophotrochozoa</taxon>
        <taxon>Mollusca</taxon>
        <taxon>Bivalvia</taxon>
        <taxon>Autobranchia</taxon>
        <taxon>Heteroconchia</taxon>
        <taxon>Euheterodonta</taxon>
        <taxon>Imparidentia</taxon>
        <taxon>Neoheterodontei</taxon>
        <taxon>Myida</taxon>
        <taxon>Myoidea</taxon>
        <taxon>Myidae</taxon>
        <taxon>Mya</taxon>
    </lineage>
</organism>
<dbReference type="SUPFAM" id="SSF52540">
    <property type="entry name" value="P-loop containing nucleoside triphosphate hydrolases"/>
    <property type="match status" value="1"/>
</dbReference>
<dbReference type="PANTHER" id="PTHR47642">
    <property type="entry name" value="ATP-DEPENDENT DNA HELICASE"/>
    <property type="match status" value="1"/>
</dbReference>